<proteinExistence type="inferred from homology"/>
<dbReference type="InterPro" id="IPR013324">
    <property type="entry name" value="RNA_pol_sigma_r3/r4-like"/>
</dbReference>
<evidence type="ECO:0000256" key="2">
    <source>
        <dbReference type="HAMAP-Rule" id="MF_00674"/>
    </source>
</evidence>
<accession>A0A1Y1RXV1</accession>
<name>A0A1Y1RXV1_9SPIO</name>
<dbReference type="RefSeq" id="WP_083050668.1">
    <property type="nucleotide sequence ID" value="NZ_MWQY01000010.1"/>
</dbReference>
<dbReference type="PANTHER" id="PTHR37478:SF2">
    <property type="entry name" value="UPF0251 PROTEIN TK0562"/>
    <property type="match status" value="1"/>
</dbReference>
<dbReference type="InterPro" id="IPR002852">
    <property type="entry name" value="UPF0251"/>
</dbReference>
<dbReference type="OrthoDB" id="280278at2"/>
<dbReference type="HAMAP" id="MF_00674">
    <property type="entry name" value="UPF0251"/>
    <property type="match status" value="1"/>
</dbReference>
<sequence>MPRPQKNRIVSKPPLYSSFKPTGIRKRGLEQIALSLDEYEAVRLADYLQLEHEEAALQMEISRSTFTRLLERARKKVAAFLVEGRELCIEGGCVHFRRNLMRCLSCGELFSSGFDGELPVCPICGSADIEDMADGFGHGNCCRQYGREMGEEDNAER</sequence>
<dbReference type="STRING" id="1963862.B4O97_10555"/>
<dbReference type="SUPFAM" id="SSF88659">
    <property type="entry name" value="Sigma3 and sigma4 domains of RNA polymerase sigma factors"/>
    <property type="match status" value="1"/>
</dbReference>
<dbReference type="PANTHER" id="PTHR37478">
    <property type="match status" value="1"/>
</dbReference>
<keyword evidence="4" id="KW-1185">Reference proteome</keyword>
<organism evidence="3 4">
    <name type="scientific">Marispirochaeta aestuarii</name>
    <dbReference type="NCBI Taxonomy" id="1963862"/>
    <lineage>
        <taxon>Bacteria</taxon>
        <taxon>Pseudomonadati</taxon>
        <taxon>Spirochaetota</taxon>
        <taxon>Spirochaetia</taxon>
        <taxon>Spirochaetales</taxon>
        <taxon>Spirochaetaceae</taxon>
        <taxon>Marispirochaeta</taxon>
    </lineage>
</organism>
<evidence type="ECO:0000256" key="1">
    <source>
        <dbReference type="ARBA" id="ARBA00009350"/>
    </source>
</evidence>
<reference evidence="3 4" key="1">
    <citation type="submission" date="2017-03" db="EMBL/GenBank/DDBJ databases">
        <title>Draft Genome sequence of Marispirochaeta sp. strain JC444.</title>
        <authorList>
            <person name="Shivani Y."/>
            <person name="Subhash Y."/>
            <person name="Sasikala C."/>
            <person name="Ramana C."/>
        </authorList>
    </citation>
    <scope>NUCLEOTIDE SEQUENCE [LARGE SCALE GENOMIC DNA]</scope>
    <source>
        <strain evidence="3 4">JC444</strain>
    </source>
</reference>
<dbReference type="Proteomes" id="UP000192343">
    <property type="component" value="Unassembled WGS sequence"/>
</dbReference>
<dbReference type="EMBL" id="MWQY01000010">
    <property type="protein sequence ID" value="ORC35163.1"/>
    <property type="molecule type" value="Genomic_DNA"/>
</dbReference>
<dbReference type="Gene3D" id="1.10.10.10">
    <property type="entry name" value="Winged helix-like DNA-binding domain superfamily/Winged helix DNA-binding domain"/>
    <property type="match status" value="1"/>
</dbReference>
<gene>
    <name evidence="3" type="ORF">B4O97_10555</name>
</gene>
<protein>
    <recommendedName>
        <fullName evidence="2">UPF0251 protein B4O97_10555</fullName>
    </recommendedName>
</protein>
<comment type="caution">
    <text evidence="3">The sequence shown here is derived from an EMBL/GenBank/DDBJ whole genome shotgun (WGS) entry which is preliminary data.</text>
</comment>
<comment type="similarity">
    <text evidence="1 2">Belongs to the UPF0251 family.</text>
</comment>
<dbReference type="AlphaFoldDB" id="A0A1Y1RXV1"/>
<dbReference type="InterPro" id="IPR036388">
    <property type="entry name" value="WH-like_DNA-bd_sf"/>
</dbReference>
<evidence type="ECO:0000313" key="3">
    <source>
        <dbReference type="EMBL" id="ORC35163.1"/>
    </source>
</evidence>
<evidence type="ECO:0000313" key="4">
    <source>
        <dbReference type="Proteomes" id="UP000192343"/>
    </source>
</evidence>
<dbReference type="Pfam" id="PF02001">
    <property type="entry name" value="DUF134"/>
    <property type="match status" value="1"/>
</dbReference>